<name>A0A1H7BTD4_9BACT</name>
<dbReference type="GO" id="GO:0045493">
    <property type="term" value="P:xylan catabolic process"/>
    <property type="evidence" value="ECO:0007669"/>
    <property type="project" value="UniProtKB-KW"/>
</dbReference>
<dbReference type="SUPFAM" id="SSF75005">
    <property type="entry name" value="Arabinanase/levansucrase/invertase"/>
    <property type="match status" value="1"/>
</dbReference>
<keyword evidence="1" id="KW-0858">Xylan degradation</keyword>
<evidence type="ECO:0000313" key="4">
    <source>
        <dbReference type="Proteomes" id="UP000199403"/>
    </source>
</evidence>
<evidence type="ECO:0000313" key="3">
    <source>
        <dbReference type="EMBL" id="SEJ77580.1"/>
    </source>
</evidence>
<dbReference type="Proteomes" id="UP000199403">
    <property type="component" value="Unassembled WGS sequence"/>
</dbReference>
<dbReference type="InterPro" id="IPR023296">
    <property type="entry name" value="Glyco_hydro_beta-prop_sf"/>
</dbReference>
<dbReference type="CDD" id="cd08994">
    <property type="entry name" value="GH43_62_32_68_117_130-like"/>
    <property type="match status" value="1"/>
</dbReference>
<proteinExistence type="predicted"/>
<protein>
    <recommendedName>
        <fullName evidence="5">Glycosyl hydrolases family 43</fullName>
    </recommendedName>
</protein>
<evidence type="ECO:0008006" key="5">
    <source>
        <dbReference type="Google" id="ProtNLM"/>
    </source>
</evidence>
<gene>
    <name evidence="3" type="ORF">SAMN05192553_11265</name>
</gene>
<dbReference type="EMBL" id="FNZH01000012">
    <property type="protein sequence ID" value="SEJ77580.1"/>
    <property type="molecule type" value="Genomic_DNA"/>
</dbReference>
<dbReference type="PANTHER" id="PTHR43772">
    <property type="entry name" value="ENDO-1,4-BETA-XYLANASE"/>
    <property type="match status" value="1"/>
</dbReference>
<organism evidence="3 4">
    <name type="scientific">Cyclobacterium xiamenense</name>
    <dbReference type="NCBI Taxonomy" id="1297121"/>
    <lineage>
        <taxon>Bacteria</taxon>
        <taxon>Pseudomonadati</taxon>
        <taxon>Bacteroidota</taxon>
        <taxon>Cytophagia</taxon>
        <taxon>Cytophagales</taxon>
        <taxon>Cyclobacteriaceae</taxon>
        <taxon>Cyclobacterium</taxon>
    </lineage>
</organism>
<sequence>MGAAACILMGMRLVAQTETDPLVFNDRLQPLTEKNIFKSADYYNWCSSIVKGEDGKYHLFYSRWPKKYTFFSWLTHSEIAHAVAESPSGPWEYQETVLQSRGKGHWDAITAHNPKIKKFGDIYYLYYISTNLGDNAYTEEELIETARVGYSHPNWKAHLRPNQRTGVAVASSLNGPWTRMDQPLLEPSGPISTLTVNPAIAQGDDGRYYLIVKGDKPNDTGFVRNQAVALSDSPTGPFEMQPTAVIDDMDTEDMSVWYDAGRRRFYGVFHAHHFIGMIQSTDGINWSKASVYEIQKKQLPMADGTTLLPDRMERPFVYQEAGEPKVLSMAIKKGDEAYIVFVPVLEDPGKP</sequence>
<dbReference type="Gene3D" id="2.115.10.20">
    <property type="entry name" value="Glycosyl hydrolase domain, family 43"/>
    <property type="match status" value="1"/>
</dbReference>
<accession>A0A1H7BTD4</accession>
<dbReference type="PANTHER" id="PTHR43772:SF2">
    <property type="entry name" value="PUTATIVE (AFU_ORTHOLOGUE AFUA_2G04480)-RELATED"/>
    <property type="match status" value="1"/>
</dbReference>
<dbReference type="InterPro" id="IPR052176">
    <property type="entry name" value="Glycosyl_Hydrlase_43_Enz"/>
</dbReference>
<dbReference type="AlphaFoldDB" id="A0A1H7BTD4"/>
<evidence type="ECO:0000256" key="1">
    <source>
        <dbReference type="ARBA" id="ARBA00022651"/>
    </source>
</evidence>
<dbReference type="STRING" id="1416801.SAMN05192553_11265"/>
<reference evidence="4" key="1">
    <citation type="submission" date="2016-10" db="EMBL/GenBank/DDBJ databases">
        <authorList>
            <person name="Varghese N."/>
            <person name="Submissions S."/>
        </authorList>
    </citation>
    <scope>NUCLEOTIDE SEQUENCE [LARGE SCALE GENOMIC DNA]</scope>
    <source>
        <strain evidence="4">IBRC-M 10761</strain>
    </source>
</reference>
<keyword evidence="4" id="KW-1185">Reference proteome</keyword>
<evidence type="ECO:0000256" key="2">
    <source>
        <dbReference type="ARBA" id="ARBA00023277"/>
    </source>
</evidence>
<keyword evidence="1" id="KW-0624">Polysaccharide degradation</keyword>
<keyword evidence="2" id="KW-0119">Carbohydrate metabolism</keyword>